<name>A0AAW0SQU6_SCYPA</name>
<evidence type="ECO:0000259" key="2">
    <source>
        <dbReference type="PROSITE" id="PS50835"/>
    </source>
</evidence>
<dbReference type="AlphaFoldDB" id="A0AAW0SQU6"/>
<dbReference type="Gene3D" id="2.60.40.10">
    <property type="entry name" value="Immunoglobulins"/>
    <property type="match status" value="1"/>
</dbReference>
<feature type="domain" description="Ig-like" evidence="2">
    <location>
        <begin position="28"/>
        <end position="129"/>
    </location>
</feature>
<evidence type="ECO:0000256" key="1">
    <source>
        <dbReference type="SAM" id="SignalP"/>
    </source>
</evidence>
<dbReference type="EMBL" id="JARAKH010000047">
    <property type="protein sequence ID" value="KAK8377136.1"/>
    <property type="molecule type" value="Genomic_DNA"/>
</dbReference>
<dbReference type="InterPro" id="IPR007110">
    <property type="entry name" value="Ig-like_dom"/>
</dbReference>
<evidence type="ECO:0000313" key="3">
    <source>
        <dbReference type="EMBL" id="KAK8377136.1"/>
    </source>
</evidence>
<dbReference type="Proteomes" id="UP001487740">
    <property type="component" value="Unassembled WGS sequence"/>
</dbReference>
<gene>
    <name evidence="3" type="ORF">O3P69_013645</name>
</gene>
<keyword evidence="1" id="KW-0732">Signal</keyword>
<dbReference type="PROSITE" id="PS50835">
    <property type="entry name" value="IG_LIKE"/>
    <property type="match status" value="1"/>
</dbReference>
<keyword evidence="4" id="KW-1185">Reference proteome</keyword>
<comment type="caution">
    <text evidence="3">The sequence shown here is derived from an EMBL/GenBank/DDBJ whole genome shotgun (WGS) entry which is preliminary data.</text>
</comment>
<evidence type="ECO:0000313" key="4">
    <source>
        <dbReference type="Proteomes" id="UP001487740"/>
    </source>
</evidence>
<feature type="chain" id="PRO_5043687791" description="Ig-like domain-containing protein" evidence="1">
    <location>
        <begin position="20"/>
        <end position="354"/>
    </location>
</feature>
<sequence length="354" mass="39024">MKLWLFFLASLGTLAVTSALRVGPVRLPHNNRFINYTKGASPDNSLLECVHQLDEEEQVATVSWMLWDAGNIVGSFDWHTADPAAATGKLEGVVALDRDDGSLELLDLRHDLSGEYSCAVTLTNGKSIEAGKWEVLVVESISQLSALHRSLSGCTYSSNFSTLATFPKPTVRAGLYSESLGGFYKEIPEAQWLVQKYDNGSYTYSYSNVAFELNADTPVDVSFYVTVGVMKNDSNYIPISSAMDKHIILHQLGCPEPRVEAYQHVEYHRDTITCRGEHKEAEAIVTCKEGFKADGDVEEVLIRCDEITLMWVLENGTPAKREHLQCVIDGASSTASVSTALLCVALVFQKFLLP</sequence>
<proteinExistence type="predicted"/>
<dbReference type="InterPro" id="IPR013783">
    <property type="entry name" value="Ig-like_fold"/>
</dbReference>
<feature type="signal peptide" evidence="1">
    <location>
        <begin position="1"/>
        <end position="19"/>
    </location>
</feature>
<reference evidence="3 4" key="1">
    <citation type="submission" date="2023-03" db="EMBL/GenBank/DDBJ databases">
        <title>High-quality genome of Scylla paramamosain provides insights in environmental adaptation.</title>
        <authorList>
            <person name="Zhang L."/>
        </authorList>
    </citation>
    <scope>NUCLEOTIDE SEQUENCE [LARGE SCALE GENOMIC DNA]</scope>
    <source>
        <strain evidence="3">LZ_2023a</strain>
        <tissue evidence="3">Muscle</tissue>
    </source>
</reference>
<organism evidence="3 4">
    <name type="scientific">Scylla paramamosain</name>
    <name type="common">Mud crab</name>
    <dbReference type="NCBI Taxonomy" id="85552"/>
    <lineage>
        <taxon>Eukaryota</taxon>
        <taxon>Metazoa</taxon>
        <taxon>Ecdysozoa</taxon>
        <taxon>Arthropoda</taxon>
        <taxon>Crustacea</taxon>
        <taxon>Multicrustacea</taxon>
        <taxon>Malacostraca</taxon>
        <taxon>Eumalacostraca</taxon>
        <taxon>Eucarida</taxon>
        <taxon>Decapoda</taxon>
        <taxon>Pleocyemata</taxon>
        <taxon>Brachyura</taxon>
        <taxon>Eubrachyura</taxon>
        <taxon>Portunoidea</taxon>
        <taxon>Portunidae</taxon>
        <taxon>Portuninae</taxon>
        <taxon>Scylla</taxon>
    </lineage>
</organism>
<protein>
    <recommendedName>
        <fullName evidence="2">Ig-like domain-containing protein</fullName>
    </recommendedName>
</protein>
<accession>A0AAW0SQU6</accession>